<keyword evidence="3" id="KW-1185">Reference proteome</keyword>
<dbReference type="EMBL" id="SIHJ01000002">
    <property type="protein sequence ID" value="TWT34069.1"/>
    <property type="molecule type" value="Genomic_DNA"/>
</dbReference>
<feature type="transmembrane region" description="Helical" evidence="1">
    <location>
        <begin position="66"/>
        <end position="98"/>
    </location>
</feature>
<keyword evidence="1" id="KW-0812">Transmembrane</keyword>
<dbReference type="Proteomes" id="UP000316714">
    <property type="component" value="Unassembled WGS sequence"/>
</dbReference>
<sequence length="110" mass="11502">MSSNPFESPITDGGGYQTPGRATMTLKHIDPLQAGKVLGALYLLLGLVVVPFFILASVVSGDATQIGLGIGMAIIMLLMYGVGGFIGGLLMAFLYNVVAKISGGMRFDFE</sequence>
<evidence type="ECO:0000313" key="3">
    <source>
        <dbReference type="Proteomes" id="UP000316714"/>
    </source>
</evidence>
<gene>
    <name evidence="2" type="ORF">KOR34_39050</name>
</gene>
<feature type="transmembrane region" description="Helical" evidence="1">
    <location>
        <begin position="37"/>
        <end position="60"/>
    </location>
</feature>
<dbReference type="OrthoDB" id="287853at2"/>
<accession>A0A5C5V866</accession>
<organism evidence="2 3">
    <name type="scientific">Posidoniimonas corsicana</name>
    <dbReference type="NCBI Taxonomy" id="1938618"/>
    <lineage>
        <taxon>Bacteria</taxon>
        <taxon>Pseudomonadati</taxon>
        <taxon>Planctomycetota</taxon>
        <taxon>Planctomycetia</taxon>
        <taxon>Pirellulales</taxon>
        <taxon>Lacipirellulaceae</taxon>
        <taxon>Posidoniimonas</taxon>
    </lineage>
</organism>
<evidence type="ECO:0000313" key="2">
    <source>
        <dbReference type="EMBL" id="TWT34069.1"/>
    </source>
</evidence>
<evidence type="ECO:0000256" key="1">
    <source>
        <dbReference type="SAM" id="Phobius"/>
    </source>
</evidence>
<protein>
    <recommendedName>
        <fullName evidence="4">DUF3566 domain-containing protein</fullName>
    </recommendedName>
</protein>
<proteinExistence type="predicted"/>
<comment type="caution">
    <text evidence="2">The sequence shown here is derived from an EMBL/GenBank/DDBJ whole genome shotgun (WGS) entry which is preliminary data.</text>
</comment>
<dbReference type="AlphaFoldDB" id="A0A5C5V866"/>
<reference evidence="2 3" key="1">
    <citation type="submission" date="2019-02" db="EMBL/GenBank/DDBJ databases">
        <title>Deep-cultivation of Planctomycetes and their phenomic and genomic characterization uncovers novel biology.</title>
        <authorList>
            <person name="Wiegand S."/>
            <person name="Jogler M."/>
            <person name="Boedeker C."/>
            <person name="Pinto D."/>
            <person name="Vollmers J."/>
            <person name="Rivas-Marin E."/>
            <person name="Kohn T."/>
            <person name="Peeters S.H."/>
            <person name="Heuer A."/>
            <person name="Rast P."/>
            <person name="Oberbeckmann S."/>
            <person name="Bunk B."/>
            <person name="Jeske O."/>
            <person name="Meyerdierks A."/>
            <person name="Storesund J.E."/>
            <person name="Kallscheuer N."/>
            <person name="Luecker S."/>
            <person name="Lage O.M."/>
            <person name="Pohl T."/>
            <person name="Merkel B.J."/>
            <person name="Hornburger P."/>
            <person name="Mueller R.-W."/>
            <person name="Bruemmer F."/>
            <person name="Labrenz M."/>
            <person name="Spormann A.M."/>
            <person name="Op Den Camp H."/>
            <person name="Overmann J."/>
            <person name="Amann R."/>
            <person name="Jetten M.S.M."/>
            <person name="Mascher T."/>
            <person name="Medema M.H."/>
            <person name="Devos D.P."/>
            <person name="Kaster A.-K."/>
            <person name="Ovreas L."/>
            <person name="Rohde M."/>
            <person name="Galperin M.Y."/>
            <person name="Jogler C."/>
        </authorList>
    </citation>
    <scope>NUCLEOTIDE SEQUENCE [LARGE SCALE GENOMIC DNA]</scope>
    <source>
        <strain evidence="2 3">KOR34</strain>
    </source>
</reference>
<keyword evidence="1" id="KW-1133">Transmembrane helix</keyword>
<keyword evidence="1" id="KW-0472">Membrane</keyword>
<name>A0A5C5V866_9BACT</name>
<evidence type="ECO:0008006" key="4">
    <source>
        <dbReference type="Google" id="ProtNLM"/>
    </source>
</evidence>
<dbReference type="RefSeq" id="WP_146567207.1">
    <property type="nucleotide sequence ID" value="NZ_SIHJ01000002.1"/>
</dbReference>